<dbReference type="OrthoDB" id="2094832at2759"/>
<dbReference type="EMBL" id="JAAMPI010001238">
    <property type="protein sequence ID" value="KAF4626047.1"/>
    <property type="molecule type" value="Genomic_DNA"/>
</dbReference>
<reference evidence="2 3" key="1">
    <citation type="submission" date="2020-03" db="EMBL/GenBank/DDBJ databases">
        <title>Draft Genome Sequence of Cudoniella acicularis.</title>
        <authorList>
            <person name="Buettner E."/>
            <person name="Kellner H."/>
        </authorList>
    </citation>
    <scope>NUCLEOTIDE SEQUENCE [LARGE SCALE GENOMIC DNA]</scope>
    <source>
        <strain evidence="2 3">DSM 108380</strain>
    </source>
</reference>
<feature type="region of interest" description="Disordered" evidence="1">
    <location>
        <begin position="1"/>
        <end position="23"/>
    </location>
</feature>
<dbReference type="PANTHER" id="PTHR35897:SF2">
    <property type="entry name" value="METHYLTRANSFERASE DOMAIN-CONTAINING PROTEIN"/>
    <property type="match status" value="1"/>
</dbReference>
<comment type="caution">
    <text evidence="2">The sequence shown here is derived from an EMBL/GenBank/DDBJ whole genome shotgun (WGS) entry which is preliminary data.</text>
</comment>
<evidence type="ECO:0000313" key="3">
    <source>
        <dbReference type="Proteomes" id="UP000566819"/>
    </source>
</evidence>
<evidence type="ECO:0000313" key="2">
    <source>
        <dbReference type="EMBL" id="KAF4626047.1"/>
    </source>
</evidence>
<dbReference type="InterPro" id="IPR051654">
    <property type="entry name" value="Meroterpenoid_MTases"/>
</dbReference>
<evidence type="ECO:0008006" key="4">
    <source>
        <dbReference type="Google" id="ProtNLM"/>
    </source>
</evidence>
<accession>A0A8H4RD79</accession>
<dbReference type="PANTHER" id="PTHR35897">
    <property type="entry name" value="METHYLTRANSFERASE AUSD"/>
    <property type="match status" value="1"/>
</dbReference>
<dbReference type="InterPro" id="IPR029063">
    <property type="entry name" value="SAM-dependent_MTases_sf"/>
</dbReference>
<dbReference type="Gene3D" id="3.40.50.150">
    <property type="entry name" value="Vaccinia Virus protein VP39"/>
    <property type="match status" value="1"/>
</dbReference>
<gene>
    <name evidence="2" type="ORF">G7Y89_g12114</name>
</gene>
<keyword evidence="3" id="KW-1185">Reference proteome</keyword>
<dbReference type="Proteomes" id="UP000566819">
    <property type="component" value="Unassembled WGS sequence"/>
</dbReference>
<dbReference type="SUPFAM" id="SSF53335">
    <property type="entry name" value="S-adenosyl-L-methionine-dependent methyltransferases"/>
    <property type="match status" value="1"/>
</dbReference>
<evidence type="ECO:0000256" key="1">
    <source>
        <dbReference type="SAM" id="MobiDB-lite"/>
    </source>
</evidence>
<sequence>MSSQQDIPEYSEPPYTRSEPVDRAKFPFYQPNINKKLVPETRQLLEKYSHVPPEKQSQHVHKIASIPFQAPCKPQRIPVYPEILKRVQAGELLLDVGCFLGHDLRRLAYDGAPSTNLYGLDIANHWNVGFELFRDQSHFGAHFIEADILSESDSALLALKGKVDIVSALQVIHQWDWEGQVKAAKVLATFTKPGSLVVGNSIGNSKAQEVTLKSIGVPMYRQNPESFEKLWIQVGNETGTKWETQAWLRSFEEMSFDPKDHAWMEDGVAMLEFSVRRTE</sequence>
<protein>
    <recommendedName>
        <fullName evidence="4">Methyltransferase domain-containing protein</fullName>
    </recommendedName>
</protein>
<organism evidence="2 3">
    <name type="scientific">Cudoniella acicularis</name>
    <dbReference type="NCBI Taxonomy" id="354080"/>
    <lineage>
        <taxon>Eukaryota</taxon>
        <taxon>Fungi</taxon>
        <taxon>Dikarya</taxon>
        <taxon>Ascomycota</taxon>
        <taxon>Pezizomycotina</taxon>
        <taxon>Leotiomycetes</taxon>
        <taxon>Helotiales</taxon>
        <taxon>Tricladiaceae</taxon>
        <taxon>Cudoniella</taxon>
    </lineage>
</organism>
<proteinExistence type="predicted"/>
<dbReference type="AlphaFoldDB" id="A0A8H4RD79"/>
<name>A0A8H4RD79_9HELO</name>